<evidence type="ECO:0000313" key="4">
    <source>
        <dbReference type="Proteomes" id="UP000199630"/>
    </source>
</evidence>
<keyword evidence="1" id="KW-1133">Transmembrane helix</keyword>
<reference evidence="4" key="1">
    <citation type="submission" date="2016-10" db="EMBL/GenBank/DDBJ databases">
        <authorList>
            <person name="Varghese N."/>
            <person name="Submissions S."/>
        </authorList>
    </citation>
    <scope>NUCLEOTIDE SEQUENCE [LARGE SCALE GENOMIC DNA]</scope>
    <source>
        <strain evidence="4">DSM 26471</strain>
    </source>
</reference>
<dbReference type="OrthoDB" id="7360463at2"/>
<dbReference type="PANTHER" id="PTHR40547">
    <property type="entry name" value="SLL0298 PROTEIN"/>
    <property type="match status" value="1"/>
</dbReference>
<dbReference type="AlphaFoldDB" id="A0A1I3X371"/>
<dbReference type="Pfam" id="PF09835">
    <property type="entry name" value="DUF2062"/>
    <property type="match status" value="1"/>
</dbReference>
<dbReference type="RefSeq" id="WP_090062819.1">
    <property type="nucleotide sequence ID" value="NZ_FORH01000009.1"/>
</dbReference>
<feature type="domain" description="DUF2062" evidence="2">
    <location>
        <begin position="27"/>
        <end position="193"/>
    </location>
</feature>
<keyword evidence="1" id="KW-0472">Membrane</keyword>
<keyword evidence="1" id="KW-0812">Transmembrane</keyword>
<feature type="transmembrane region" description="Helical" evidence="1">
    <location>
        <begin position="80"/>
        <end position="101"/>
    </location>
</feature>
<dbReference type="PANTHER" id="PTHR40547:SF1">
    <property type="entry name" value="SLL0298 PROTEIN"/>
    <property type="match status" value="1"/>
</dbReference>
<protein>
    <recommendedName>
        <fullName evidence="2">DUF2062 domain-containing protein</fullName>
    </recommendedName>
</protein>
<dbReference type="STRING" id="588602.SAMN04487991_3954"/>
<organism evidence="3 4">
    <name type="scientific">Celeribacter neptunius</name>
    <dbReference type="NCBI Taxonomy" id="588602"/>
    <lineage>
        <taxon>Bacteria</taxon>
        <taxon>Pseudomonadati</taxon>
        <taxon>Pseudomonadota</taxon>
        <taxon>Alphaproteobacteria</taxon>
        <taxon>Rhodobacterales</taxon>
        <taxon>Roseobacteraceae</taxon>
        <taxon>Celeribacter</taxon>
    </lineage>
</organism>
<dbReference type="InterPro" id="IPR018639">
    <property type="entry name" value="DUF2062"/>
</dbReference>
<gene>
    <name evidence="3" type="ORF">SAMN04487991_3954</name>
</gene>
<evidence type="ECO:0000313" key="3">
    <source>
        <dbReference type="EMBL" id="SFK14000.1"/>
    </source>
</evidence>
<sequence>MVFKRREKLKPLEWLAQVFWPRGGWSRAVRYLRHRLHRLPDTPHKIARGVFAGVFVVFTPLFGLHFLLAFLLAKLMRGNVIAALLATFVGNPLTYVPIGVISMTSGHFILGTEFDHHHDRSFVGKFFDAADDLWSNFFALFTDRDANWDGLIRFFHEVFLPYAVGGIIPGIMAGLAAYYLILPMVAAYQHRRRGKLKAKLEELRRKKAAQKKSAVKPSPTHE</sequence>
<feature type="transmembrane region" description="Helical" evidence="1">
    <location>
        <begin position="50"/>
        <end position="73"/>
    </location>
</feature>
<name>A0A1I3X371_9RHOB</name>
<feature type="transmembrane region" description="Helical" evidence="1">
    <location>
        <begin position="159"/>
        <end position="188"/>
    </location>
</feature>
<dbReference type="Proteomes" id="UP000199630">
    <property type="component" value="Unassembled WGS sequence"/>
</dbReference>
<dbReference type="EMBL" id="FORH01000009">
    <property type="protein sequence ID" value="SFK14000.1"/>
    <property type="molecule type" value="Genomic_DNA"/>
</dbReference>
<proteinExistence type="predicted"/>
<accession>A0A1I3X371</accession>
<keyword evidence="4" id="KW-1185">Reference proteome</keyword>
<evidence type="ECO:0000256" key="1">
    <source>
        <dbReference type="SAM" id="Phobius"/>
    </source>
</evidence>
<evidence type="ECO:0000259" key="2">
    <source>
        <dbReference type="Pfam" id="PF09835"/>
    </source>
</evidence>